<sequence length="202" mass="20936">MTTPLGRPAVRQAWAAARMVLVMTVLLGLAYPLAMTGFAQAAFPGRADGALIERDGEVVGSSLLGQGFDGRPEYFQSRPSAAGEGYDPLASSASNLGPENAELLAAVEERRDAAAALDGTDPSEVAPDALLASASGLDPHISPLYAEQQVARVAEVRGLDEQQVRELVAEHTDGRALGFLGEPGVNVLMLNLALDASGGRAD</sequence>
<dbReference type="OrthoDB" id="9788285at2"/>
<keyword evidence="2 11" id="KW-1003">Cell membrane</keyword>
<evidence type="ECO:0000256" key="12">
    <source>
        <dbReference type="SAM" id="MobiDB-lite"/>
    </source>
</evidence>
<gene>
    <name evidence="11 13" type="primary">kdpC</name>
    <name evidence="13" type="ORF">EXE57_03955</name>
</gene>
<dbReference type="Pfam" id="PF02669">
    <property type="entry name" value="KdpC"/>
    <property type="match status" value="1"/>
</dbReference>
<dbReference type="EMBL" id="CP038267">
    <property type="protein sequence ID" value="QBR91517.1"/>
    <property type="molecule type" value="Genomic_DNA"/>
</dbReference>
<dbReference type="PANTHER" id="PTHR30042:SF2">
    <property type="entry name" value="POTASSIUM-TRANSPORTING ATPASE KDPC SUBUNIT"/>
    <property type="match status" value="1"/>
</dbReference>
<evidence type="ECO:0000256" key="8">
    <source>
        <dbReference type="ARBA" id="ARBA00022989"/>
    </source>
</evidence>
<dbReference type="InterPro" id="IPR003820">
    <property type="entry name" value="KdpC"/>
</dbReference>
<feature type="region of interest" description="Disordered" evidence="12">
    <location>
        <begin position="74"/>
        <end position="93"/>
    </location>
</feature>
<evidence type="ECO:0000256" key="2">
    <source>
        <dbReference type="ARBA" id="ARBA00022475"/>
    </source>
</evidence>
<comment type="subcellular location">
    <subcellularLocation>
        <location evidence="11">Cell membrane</location>
        <topology evidence="11">Single-pass membrane protein</topology>
    </subcellularLocation>
</comment>
<evidence type="ECO:0000256" key="1">
    <source>
        <dbReference type="ARBA" id="ARBA00022448"/>
    </source>
</evidence>
<evidence type="ECO:0000256" key="10">
    <source>
        <dbReference type="ARBA" id="ARBA00023136"/>
    </source>
</evidence>
<dbReference type="GO" id="GO:0005886">
    <property type="term" value="C:plasma membrane"/>
    <property type="evidence" value="ECO:0007669"/>
    <property type="project" value="UniProtKB-SubCell"/>
</dbReference>
<comment type="subunit">
    <text evidence="11">The system is composed of three essential subunits: KdpA, KdpB and KdpC.</text>
</comment>
<evidence type="ECO:0000256" key="11">
    <source>
        <dbReference type="HAMAP-Rule" id="MF_00276"/>
    </source>
</evidence>
<dbReference type="HAMAP" id="MF_00276">
    <property type="entry name" value="KdpC"/>
    <property type="match status" value="1"/>
</dbReference>
<dbReference type="KEGG" id="noy:EXE57_03955"/>
<keyword evidence="8 11" id="KW-1133">Transmembrane helix</keyword>
<dbReference type="NCBIfam" id="TIGR00681">
    <property type="entry name" value="kdpC"/>
    <property type="match status" value="1"/>
</dbReference>
<evidence type="ECO:0000256" key="5">
    <source>
        <dbReference type="ARBA" id="ARBA00022741"/>
    </source>
</evidence>
<dbReference type="RefSeq" id="WP_135074212.1">
    <property type="nucleotide sequence ID" value="NZ_CP038267.1"/>
</dbReference>
<accession>A0A4P7GII7</accession>
<keyword evidence="3 11" id="KW-0633">Potassium transport</keyword>
<keyword evidence="9 11" id="KW-0406">Ion transport</keyword>
<evidence type="ECO:0000256" key="7">
    <source>
        <dbReference type="ARBA" id="ARBA00022958"/>
    </source>
</evidence>
<dbReference type="Proteomes" id="UP000294894">
    <property type="component" value="Chromosome"/>
</dbReference>
<organism evidence="13 14">
    <name type="scientific">Nocardioides euryhalodurans</name>
    <dbReference type="NCBI Taxonomy" id="2518370"/>
    <lineage>
        <taxon>Bacteria</taxon>
        <taxon>Bacillati</taxon>
        <taxon>Actinomycetota</taxon>
        <taxon>Actinomycetes</taxon>
        <taxon>Propionibacteriales</taxon>
        <taxon>Nocardioidaceae</taxon>
        <taxon>Nocardioides</taxon>
    </lineage>
</organism>
<dbReference type="PANTHER" id="PTHR30042">
    <property type="entry name" value="POTASSIUM-TRANSPORTING ATPASE C CHAIN"/>
    <property type="match status" value="1"/>
</dbReference>
<evidence type="ECO:0000256" key="4">
    <source>
        <dbReference type="ARBA" id="ARBA00022692"/>
    </source>
</evidence>
<comment type="similarity">
    <text evidence="11">Belongs to the KdpC family.</text>
</comment>
<keyword evidence="1 11" id="KW-0813">Transport</keyword>
<keyword evidence="4 11" id="KW-0812">Transmembrane</keyword>
<evidence type="ECO:0000256" key="3">
    <source>
        <dbReference type="ARBA" id="ARBA00022538"/>
    </source>
</evidence>
<dbReference type="AlphaFoldDB" id="A0A4P7GII7"/>
<dbReference type="PIRSF" id="PIRSF001296">
    <property type="entry name" value="K_ATPase_KdpC"/>
    <property type="match status" value="1"/>
</dbReference>
<comment type="function">
    <text evidence="11">Part of the high-affinity ATP-driven potassium transport (or Kdp) system, which catalyzes the hydrolysis of ATP coupled with the electrogenic transport of potassium into the cytoplasm. This subunit acts as a catalytic chaperone that increases the ATP-binding affinity of the ATP-hydrolyzing subunit KdpB by the formation of a transient KdpB/KdpC/ATP ternary complex.</text>
</comment>
<keyword evidence="14" id="KW-1185">Reference proteome</keyword>
<dbReference type="NCBIfam" id="NF001454">
    <property type="entry name" value="PRK00315.1"/>
    <property type="match status" value="1"/>
</dbReference>
<dbReference type="GO" id="GO:0008556">
    <property type="term" value="F:P-type potassium transmembrane transporter activity"/>
    <property type="evidence" value="ECO:0007669"/>
    <property type="project" value="InterPro"/>
</dbReference>
<protein>
    <recommendedName>
        <fullName evidence="11">Potassium-transporting ATPase KdpC subunit</fullName>
    </recommendedName>
    <alternativeName>
        <fullName evidence="11">ATP phosphohydrolase [potassium-transporting] C chain</fullName>
    </alternativeName>
    <alternativeName>
        <fullName evidence="11">Potassium-binding and translocating subunit C</fullName>
    </alternativeName>
    <alternativeName>
        <fullName evidence="11">Potassium-translocating ATPase C chain</fullName>
    </alternativeName>
</protein>
<proteinExistence type="inferred from homology"/>
<evidence type="ECO:0000256" key="9">
    <source>
        <dbReference type="ARBA" id="ARBA00023065"/>
    </source>
</evidence>
<keyword evidence="5 11" id="KW-0547">Nucleotide-binding</keyword>
<evidence type="ECO:0000313" key="14">
    <source>
        <dbReference type="Proteomes" id="UP000294894"/>
    </source>
</evidence>
<evidence type="ECO:0000313" key="13">
    <source>
        <dbReference type="EMBL" id="QBR91517.1"/>
    </source>
</evidence>
<keyword evidence="10 11" id="KW-0472">Membrane</keyword>
<reference evidence="13 14" key="1">
    <citation type="submission" date="2019-03" db="EMBL/GenBank/DDBJ databases">
        <title>Three New Species of Nocardioides, Nocardioides euryhalodurans sp. nov., Nocardioides seonyuensis sp. nov. and Nocardioides eburneoflavus sp. nov., Iolated from Soil.</title>
        <authorList>
            <person name="Roh S.G."/>
            <person name="Lee C."/>
            <person name="Kim M.-K."/>
            <person name="Kim S.B."/>
        </authorList>
    </citation>
    <scope>NUCLEOTIDE SEQUENCE [LARGE SCALE GENOMIC DNA]</scope>
    <source>
        <strain evidence="13 14">MMS17-SY117</strain>
    </source>
</reference>
<keyword evidence="7 11" id="KW-0630">Potassium</keyword>
<evidence type="ECO:0000256" key="6">
    <source>
        <dbReference type="ARBA" id="ARBA00022840"/>
    </source>
</evidence>
<name>A0A4P7GII7_9ACTN</name>
<dbReference type="GO" id="GO:0005524">
    <property type="term" value="F:ATP binding"/>
    <property type="evidence" value="ECO:0007669"/>
    <property type="project" value="UniProtKB-UniRule"/>
</dbReference>
<keyword evidence="6 11" id="KW-0067">ATP-binding</keyword>